<dbReference type="InterPro" id="IPR005503">
    <property type="entry name" value="FliL"/>
</dbReference>
<keyword evidence="11" id="KW-0966">Cell projection</keyword>
<dbReference type="EMBL" id="JAJATW010000011">
    <property type="protein sequence ID" value="MCB5161970.1"/>
    <property type="molecule type" value="Genomic_DNA"/>
</dbReference>
<dbReference type="Pfam" id="PF03748">
    <property type="entry name" value="FliL"/>
    <property type="match status" value="1"/>
</dbReference>
<keyword evidence="9 10" id="KW-0472">Membrane</keyword>
<evidence type="ECO:0000256" key="4">
    <source>
        <dbReference type="ARBA" id="ARBA00022475"/>
    </source>
</evidence>
<keyword evidence="11" id="KW-0282">Flagellum</keyword>
<comment type="subcellular location">
    <subcellularLocation>
        <location evidence="10">Cell inner membrane</location>
    </subcellularLocation>
    <subcellularLocation>
        <location evidence="2">Cell membrane</location>
        <topology evidence="2">Single-pass membrane protein</topology>
    </subcellularLocation>
</comment>
<dbReference type="RefSeq" id="WP_226754337.1">
    <property type="nucleotide sequence ID" value="NZ_JAJATW010000011.1"/>
</dbReference>
<evidence type="ECO:0000256" key="6">
    <source>
        <dbReference type="ARBA" id="ARBA00022692"/>
    </source>
</evidence>
<evidence type="ECO:0000256" key="2">
    <source>
        <dbReference type="ARBA" id="ARBA00004162"/>
    </source>
</evidence>
<proteinExistence type="inferred from homology"/>
<evidence type="ECO:0000256" key="7">
    <source>
        <dbReference type="ARBA" id="ARBA00022779"/>
    </source>
</evidence>
<evidence type="ECO:0000313" key="12">
    <source>
        <dbReference type="Proteomes" id="UP001139095"/>
    </source>
</evidence>
<dbReference type="GO" id="GO:0005886">
    <property type="term" value="C:plasma membrane"/>
    <property type="evidence" value="ECO:0007669"/>
    <property type="project" value="UniProtKB-SubCell"/>
</dbReference>
<keyword evidence="7 10" id="KW-0283">Flagellar rotation</keyword>
<accession>A0A9X1IMJ2</accession>
<keyword evidence="10" id="KW-0997">Cell inner membrane</keyword>
<dbReference type="GO" id="GO:0071978">
    <property type="term" value="P:bacterial-type flagellum-dependent swarming motility"/>
    <property type="evidence" value="ECO:0007669"/>
    <property type="project" value="TreeGrafter"/>
</dbReference>
<keyword evidence="11" id="KW-0969">Cilium</keyword>
<sequence>MADDELNVGEEESKSGGKKKLILIVALVLVLVGGGAAAYFLFLSGPSDAESPESDEAALVNEPSIYLSLDPVFIVDFLVDGRQRYVQLNMTVMSKNAQQVDAVKLHMPLIRNSLVLLFSSQSFAELKTAEGRVALKQASLEAINSILEQETGQQGIDNVLFTNFVMQ</sequence>
<gene>
    <name evidence="11" type="ORF">LG368_08650</name>
</gene>
<evidence type="ECO:0000313" key="11">
    <source>
        <dbReference type="EMBL" id="MCB5161970.1"/>
    </source>
</evidence>
<comment type="caution">
    <text evidence="11">The sequence shown here is derived from an EMBL/GenBank/DDBJ whole genome shotgun (WGS) entry which is preliminary data.</text>
</comment>
<dbReference type="PANTHER" id="PTHR35091:SF2">
    <property type="entry name" value="FLAGELLAR PROTEIN FLIL"/>
    <property type="match status" value="1"/>
</dbReference>
<dbReference type="PANTHER" id="PTHR35091">
    <property type="entry name" value="FLAGELLAR PROTEIN FLIL"/>
    <property type="match status" value="1"/>
</dbReference>
<keyword evidence="5 10" id="KW-0145">Chemotaxis</keyword>
<evidence type="ECO:0000256" key="8">
    <source>
        <dbReference type="ARBA" id="ARBA00022989"/>
    </source>
</evidence>
<keyword evidence="12" id="KW-1185">Reference proteome</keyword>
<evidence type="ECO:0000256" key="5">
    <source>
        <dbReference type="ARBA" id="ARBA00022500"/>
    </source>
</evidence>
<dbReference type="AlphaFoldDB" id="A0A9X1IMJ2"/>
<comment type="similarity">
    <text evidence="3 10">Belongs to the FliL family.</text>
</comment>
<dbReference type="GO" id="GO:0009425">
    <property type="term" value="C:bacterial-type flagellum basal body"/>
    <property type="evidence" value="ECO:0007669"/>
    <property type="project" value="InterPro"/>
</dbReference>
<comment type="function">
    <text evidence="1 10">Controls the rotational direction of flagella during chemotaxis.</text>
</comment>
<organism evidence="11 12">
    <name type="scientific">Marinomonas algarum</name>
    <dbReference type="NCBI Taxonomy" id="2883105"/>
    <lineage>
        <taxon>Bacteria</taxon>
        <taxon>Pseudomonadati</taxon>
        <taxon>Pseudomonadota</taxon>
        <taxon>Gammaproteobacteria</taxon>
        <taxon>Oceanospirillales</taxon>
        <taxon>Oceanospirillaceae</taxon>
        <taxon>Marinomonas</taxon>
    </lineage>
</organism>
<evidence type="ECO:0000256" key="10">
    <source>
        <dbReference type="RuleBase" id="RU364125"/>
    </source>
</evidence>
<feature type="transmembrane region" description="Helical" evidence="10">
    <location>
        <begin position="21"/>
        <end position="42"/>
    </location>
</feature>
<evidence type="ECO:0000256" key="9">
    <source>
        <dbReference type="ARBA" id="ARBA00023136"/>
    </source>
</evidence>
<keyword evidence="8 10" id="KW-1133">Transmembrane helix</keyword>
<evidence type="ECO:0000256" key="1">
    <source>
        <dbReference type="ARBA" id="ARBA00002254"/>
    </source>
</evidence>
<dbReference type="Proteomes" id="UP001139095">
    <property type="component" value="Unassembled WGS sequence"/>
</dbReference>
<keyword evidence="6 10" id="KW-0812">Transmembrane</keyword>
<keyword evidence="4" id="KW-1003">Cell membrane</keyword>
<name>A0A9X1IMJ2_9GAMM</name>
<dbReference type="GO" id="GO:0006935">
    <property type="term" value="P:chemotaxis"/>
    <property type="evidence" value="ECO:0007669"/>
    <property type="project" value="UniProtKB-KW"/>
</dbReference>
<evidence type="ECO:0000256" key="3">
    <source>
        <dbReference type="ARBA" id="ARBA00008281"/>
    </source>
</evidence>
<reference evidence="11" key="1">
    <citation type="submission" date="2021-10" db="EMBL/GenBank/DDBJ databases">
        <title>Marinomonas pontica sp. nov., isolated from the Black Sea.</title>
        <authorList>
            <person name="Zhao L.-H."/>
            <person name="Xue J.-H."/>
        </authorList>
    </citation>
    <scope>NUCLEOTIDE SEQUENCE</scope>
    <source>
        <strain evidence="11">E8</strain>
    </source>
</reference>
<protein>
    <recommendedName>
        <fullName evidence="10">Flagellar protein FliL</fullName>
    </recommendedName>
</protein>